<dbReference type="EMBL" id="FNFY01000014">
    <property type="protein sequence ID" value="SDK92977.1"/>
    <property type="molecule type" value="Genomic_DNA"/>
</dbReference>
<dbReference type="Proteomes" id="UP000199008">
    <property type="component" value="Unassembled WGS sequence"/>
</dbReference>
<dbReference type="SUPFAM" id="SSF55811">
    <property type="entry name" value="Nudix"/>
    <property type="match status" value="1"/>
</dbReference>
<dbReference type="PROSITE" id="PS00893">
    <property type="entry name" value="NUDIX_BOX"/>
    <property type="match status" value="1"/>
</dbReference>
<dbReference type="InterPro" id="IPR020084">
    <property type="entry name" value="NUDIX_hydrolase_CS"/>
</dbReference>
<name>A0A1G9FX89_9BACL</name>
<dbReference type="AlphaFoldDB" id="A0A1G9FX89"/>
<evidence type="ECO:0000313" key="5">
    <source>
        <dbReference type="EMBL" id="SDK92977.1"/>
    </source>
</evidence>
<feature type="domain" description="Nudix hydrolase" evidence="4">
    <location>
        <begin position="8"/>
        <end position="150"/>
    </location>
</feature>
<evidence type="ECO:0000256" key="2">
    <source>
        <dbReference type="ARBA" id="ARBA00022801"/>
    </source>
</evidence>
<dbReference type="PRINTS" id="PR00502">
    <property type="entry name" value="NUDIXFAMILY"/>
</dbReference>
<evidence type="ECO:0000256" key="3">
    <source>
        <dbReference type="RuleBase" id="RU003476"/>
    </source>
</evidence>
<evidence type="ECO:0000259" key="4">
    <source>
        <dbReference type="PROSITE" id="PS51462"/>
    </source>
</evidence>
<dbReference type="PANTHER" id="PTHR43736:SF1">
    <property type="entry name" value="DIHYDRONEOPTERIN TRIPHOSPHATE DIPHOSPHATASE"/>
    <property type="match status" value="1"/>
</dbReference>
<evidence type="ECO:0000256" key="1">
    <source>
        <dbReference type="ARBA" id="ARBA00005582"/>
    </source>
</evidence>
<dbReference type="OrthoDB" id="9131041at2"/>
<organism evidence="5 6">
    <name type="scientific">Lacicoccus qingdaonensis</name>
    <dbReference type="NCBI Taxonomy" id="576118"/>
    <lineage>
        <taxon>Bacteria</taxon>
        <taxon>Bacillati</taxon>
        <taxon>Bacillota</taxon>
        <taxon>Bacilli</taxon>
        <taxon>Bacillales</taxon>
        <taxon>Salinicoccaceae</taxon>
        <taxon>Lacicoccus</taxon>
    </lineage>
</organism>
<dbReference type="STRING" id="576118.SAMN05216216_11448"/>
<reference evidence="6" key="1">
    <citation type="submission" date="2016-10" db="EMBL/GenBank/DDBJ databases">
        <authorList>
            <person name="Varghese N."/>
            <person name="Submissions S."/>
        </authorList>
    </citation>
    <scope>NUCLEOTIDE SEQUENCE [LARGE SCALE GENOMIC DNA]</scope>
    <source>
        <strain evidence="6">CGMCC 1.8895</strain>
    </source>
</reference>
<keyword evidence="2 3" id="KW-0378">Hydrolase</keyword>
<proteinExistence type="inferred from homology"/>
<dbReference type="InterPro" id="IPR015797">
    <property type="entry name" value="NUDIX_hydrolase-like_dom_sf"/>
</dbReference>
<gene>
    <name evidence="5" type="ORF">SAMN05216216_11448</name>
</gene>
<dbReference type="Gene3D" id="3.90.79.10">
    <property type="entry name" value="Nucleoside Triphosphate Pyrophosphohydrolase"/>
    <property type="match status" value="1"/>
</dbReference>
<dbReference type="Pfam" id="PF00293">
    <property type="entry name" value="NUDIX"/>
    <property type="match status" value="1"/>
</dbReference>
<keyword evidence="6" id="KW-1185">Reference proteome</keyword>
<dbReference type="InterPro" id="IPR000086">
    <property type="entry name" value="NUDIX_hydrolase_dom"/>
</dbReference>
<dbReference type="PANTHER" id="PTHR43736">
    <property type="entry name" value="ADP-RIBOSE PYROPHOSPHATASE"/>
    <property type="match status" value="1"/>
</dbReference>
<evidence type="ECO:0000313" key="6">
    <source>
        <dbReference type="Proteomes" id="UP000199008"/>
    </source>
</evidence>
<accession>A0A1G9FX89</accession>
<dbReference type="RefSeq" id="WP_092986607.1">
    <property type="nucleotide sequence ID" value="NZ_FNFY01000014.1"/>
</dbReference>
<dbReference type="PROSITE" id="PS51462">
    <property type="entry name" value="NUDIX"/>
    <property type="match status" value="1"/>
</dbReference>
<dbReference type="InterPro" id="IPR020476">
    <property type="entry name" value="Nudix_hydrolase"/>
</dbReference>
<protein>
    <submittedName>
        <fullName evidence="5">8-oxo-dGTPase</fullName>
    </submittedName>
</protein>
<dbReference type="GO" id="GO:0016787">
    <property type="term" value="F:hydrolase activity"/>
    <property type="evidence" value="ECO:0007669"/>
    <property type="project" value="UniProtKB-KW"/>
</dbReference>
<comment type="similarity">
    <text evidence="1 3">Belongs to the Nudix hydrolase family.</text>
</comment>
<sequence>MKEFTDFEGRKVTFIKEHVENTKHVLAIPMFNHQYLFTRHKIRGIEFPGGKVESGETLEEAVQRELFEETGAAAESLKFVGTYTVHAKKPFNKAVYYIEVKDLFFKCEYLETHGPELFDDAEAIHEEDRSVLLDDECIHYLYEMSREDEFFGGG</sequence>